<proteinExistence type="predicted"/>
<evidence type="ECO:0000313" key="2">
    <source>
        <dbReference type="EMBL" id="KAG0269254.1"/>
    </source>
</evidence>
<dbReference type="EMBL" id="JAAAJB010000030">
    <property type="protein sequence ID" value="KAG0269254.1"/>
    <property type="molecule type" value="Genomic_DNA"/>
</dbReference>
<reference evidence="2" key="1">
    <citation type="journal article" date="2020" name="Fungal Divers.">
        <title>Resolving the Mortierellaceae phylogeny through synthesis of multi-gene phylogenetics and phylogenomics.</title>
        <authorList>
            <person name="Vandepol N."/>
            <person name="Liber J."/>
            <person name="Desiro A."/>
            <person name="Na H."/>
            <person name="Kennedy M."/>
            <person name="Barry K."/>
            <person name="Grigoriev I.V."/>
            <person name="Miller A.N."/>
            <person name="O'Donnell K."/>
            <person name="Stajich J.E."/>
            <person name="Bonito G."/>
        </authorList>
    </citation>
    <scope>NUCLEOTIDE SEQUENCE</scope>
    <source>
        <strain evidence="2">BC1065</strain>
    </source>
</reference>
<dbReference type="AlphaFoldDB" id="A0A9P6UCG5"/>
<accession>A0A9P6UCG5</accession>
<feature type="chain" id="PRO_5040124684" evidence="1">
    <location>
        <begin position="24"/>
        <end position="237"/>
    </location>
</feature>
<feature type="signal peptide" evidence="1">
    <location>
        <begin position="1"/>
        <end position="23"/>
    </location>
</feature>
<comment type="caution">
    <text evidence="2">The sequence shown here is derived from an EMBL/GenBank/DDBJ whole genome shotgun (WGS) entry which is preliminary data.</text>
</comment>
<keyword evidence="1" id="KW-0732">Signal</keyword>
<evidence type="ECO:0000313" key="3">
    <source>
        <dbReference type="Proteomes" id="UP000807716"/>
    </source>
</evidence>
<dbReference type="OrthoDB" id="2420389at2759"/>
<dbReference type="Proteomes" id="UP000807716">
    <property type="component" value="Unassembled WGS sequence"/>
</dbReference>
<organism evidence="2 3">
    <name type="scientific">Actinomortierella ambigua</name>
    <dbReference type="NCBI Taxonomy" id="1343610"/>
    <lineage>
        <taxon>Eukaryota</taxon>
        <taxon>Fungi</taxon>
        <taxon>Fungi incertae sedis</taxon>
        <taxon>Mucoromycota</taxon>
        <taxon>Mortierellomycotina</taxon>
        <taxon>Mortierellomycetes</taxon>
        <taxon>Mortierellales</taxon>
        <taxon>Mortierellaceae</taxon>
        <taxon>Actinomortierella</taxon>
    </lineage>
</organism>
<gene>
    <name evidence="2" type="ORF">DFQ27_004316</name>
</gene>
<evidence type="ECO:0000256" key="1">
    <source>
        <dbReference type="SAM" id="SignalP"/>
    </source>
</evidence>
<sequence length="237" mass="25243">MKVFAVFAFFMAMFAMLCNSVSAQEMVALERRAPKAGFDASVDLVLKAHADIVAKVFAEVCQDADVSAAIKTNLRLQVSGFVNIDFGIGSRLSAAVQESIKAAVKAEVDADIKAEFTKNLRANVHAIIIKRCPKKDNVCIRAQAKNIVKDAANLTVKASAKISASIQAKLAARIKTALDIQLKKFQFNLIVVKVNITGDVAVSKSIGFKFKVAASAVAKACATISAKLIAQIRAVCA</sequence>
<protein>
    <submittedName>
        <fullName evidence="2">Uncharacterized protein</fullName>
    </submittedName>
</protein>
<name>A0A9P6UCG5_9FUNG</name>
<keyword evidence="3" id="KW-1185">Reference proteome</keyword>